<comment type="similarity">
    <text evidence="4">Belongs to the WD repeat creC family.</text>
</comment>
<evidence type="ECO:0000256" key="6">
    <source>
        <dbReference type="PROSITE-ProRule" id="PRU00221"/>
    </source>
</evidence>
<gene>
    <name evidence="9" type="ORF">AC579_6249</name>
</gene>
<accession>A0A139IM63</accession>
<dbReference type="EMBL" id="LFZO01000050">
    <property type="protein sequence ID" value="KXT15809.1"/>
    <property type="molecule type" value="Genomic_DNA"/>
</dbReference>
<dbReference type="Gene3D" id="2.130.10.10">
    <property type="entry name" value="YVTN repeat-like/Quinoprotein amine dehydrogenase"/>
    <property type="match status" value="1"/>
</dbReference>
<dbReference type="Pfam" id="PF12894">
    <property type="entry name" value="ANAPC4_WD40"/>
    <property type="match status" value="1"/>
</dbReference>
<dbReference type="InterPro" id="IPR015943">
    <property type="entry name" value="WD40/YVTN_repeat-like_dom_sf"/>
</dbReference>
<evidence type="ECO:0000256" key="1">
    <source>
        <dbReference type="ARBA" id="ARBA00022574"/>
    </source>
</evidence>
<comment type="caution">
    <text evidence="9">The sequence shown here is derived from an EMBL/GenBank/DDBJ whole genome shotgun (WGS) entry which is preliminary data.</text>
</comment>
<feature type="compositionally biased region" description="Low complexity" evidence="7">
    <location>
        <begin position="76"/>
        <end position="86"/>
    </location>
</feature>
<dbReference type="SUPFAM" id="SSF50978">
    <property type="entry name" value="WD40 repeat-like"/>
    <property type="match status" value="1"/>
</dbReference>
<feature type="compositionally biased region" description="Polar residues" evidence="7">
    <location>
        <begin position="99"/>
        <end position="137"/>
    </location>
</feature>
<evidence type="ECO:0000256" key="2">
    <source>
        <dbReference type="ARBA" id="ARBA00022737"/>
    </source>
</evidence>
<proteinExistence type="inferred from homology"/>
<protein>
    <recommendedName>
        <fullName evidence="8">Arrestin C-terminal-like domain-containing protein</fullName>
    </recommendedName>
</protein>
<evidence type="ECO:0000256" key="3">
    <source>
        <dbReference type="ARBA" id="ARBA00037241"/>
    </source>
</evidence>
<dbReference type="Pfam" id="PF00339">
    <property type="entry name" value="Arrestin_N"/>
    <property type="match status" value="1"/>
</dbReference>
<dbReference type="GO" id="GO:0051286">
    <property type="term" value="C:cell tip"/>
    <property type="evidence" value="ECO:0007669"/>
    <property type="project" value="TreeGrafter"/>
</dbReference>
<feature type="region of interest" description="Disordered" evidence="7">
    <location>
        <begin position="1098"/>
        <end position="1121"/>
    </location>
</feature>
<dbReference type="SMART" id="SM00320">
    <property type="entry name" value="WD40"/>
    <property type="match status" value="4"/>
</dbReference>
<evidence type="ECO:0000259" key="8">
    <source>
        <dbReference type="SMART" id="SM01017"/>
    </source>
</evidence>
<dbReference type="InterPro" id="IPR024977">
    <property type="entry name" value="Apc4-like_WD40_dom"/>
</dbReference>
<dbReference type="GO" id="GO:0005634">
    <property type="term" value="C:nucleus"/>
    <property type="evidence" value="ECO:0007669"/>
    <property type="project" value="TreeGrafter"/>
</dbReference>
<evidence type="ECO:0000313" key="10">
    <source>
        <dbReference type="Proteomes" id="UP000073492"/>
    </source>
</evidence>
<dbReference type="OrthoDB" id="2333384at2759"/>
<feature type="compositionally biased region" description="Basic and acidic residues" evidence="7">
    <location>
        <begin position="1224"/>
        <end position="1236"/>
    </location>
</feature>
<dbReference type="InterPro" id="IPR014752">
    <property type="entry name" value="Arrestin-like_C"/>
</dbReference>
<dbReference type="PROSITE" id="PS50294">
    <property type="entry name" value="WD_REPEATS_REGION"/>
    <property type="match status" value="1"/>
</dbReference>
<dbReference type="STRING" id="113226.A0A139IM63"/>
<evidence type="ECO:0000313" key="9">
    <source>
        <dbReference type="EMBL" id="KXT15809.1"/>
    </source>
</evidence>
<reference evidence="9 10" key="1">
    <citation type="submission" date="2015-07" db="EMBL/GenBank/DDBJ databases">
        <title>Comparative genomics of the Sigatoka disease complex on banana suggests a link between parallel evolutionary changes in Pseudocercospora fijiensis and Pseudocercospora eumusae and increased virulence on the banana host.</title>
        <authorList>
            <person name="Chang T.-C."/>
            <person name="Salvucci A."/>
            <person name="Crous P.W."/>
            <person name="Stergiopoulos I."/>
        </authorList>
    </citation>
    <scope>NUCLEOTIDE SEQUENCE [LARGE SCALE GENOMIC DNA]</scope>
    <source>
        <strain evidence="9 10">CBS 116634</strain>
    </source>
</reference>
<feature type="region of interest" description="Disordered" evidence="7">
    <location>
        <begin position="54"/>
        <end position="137"/>
    </location>
</feature>
<feature type="compositionally biased region" description="Polar residues" evidence="7">
    <location>
        <begin position="1156"/>
        <end position="1178"/>
    </location>
</feature>
<name>A0A139IM63_9PEZI</name>
<dbReference type="InterPro" id="IPR001680">
    <property type="entry name" value="WD40_rpt"/>
</dbReference>
<dbReference type="GO" id="GO:0045013">
    <property type="term" value="P:carbon catabolite repression of transcription"/>
    <property type="evidence" value="ECO:0007669"/>
    <property type="project" value="TreeGrafter"/>
</dbReference>
<feature type="compositionally biased region" description="Polar residues" evidence="7">
    <location>
        <begin position="1296"/>
        <end position="1308"/>
    </location>
</feature>
<dbReference type="InterPro" id="IPR036322">
    <property type="entry name" value="WD40_repeat_dom_sf"/>
</dbReference>
<comment type="function">
    <text evidence="3">Component of the regulatory network controlling carbon source utilization through ubiquitination and deubiquitination involving creA, creB, creC, creD and acrB. Required to prevent the proteolysis of the CreB deubiquitinating enzyme in the absence of carbon catabolite repression. CreB deubiquitinating enzyme stabilized in a complex with the CreC leads to the expression of genes such as those in the proline and quinate pathways.</text>
</comment>
<keyword evidence="1 6" id="KW-0853">WD repeat</keyword>
<organism evidence="9 10">
    <name type="scientific">Pseudocercospora musae</name>
    <dbReference type="NCBI Taxonomy" id="113226"/>
    <lineage>
        <taxon>Eukaryota</taxon>
        <taxon>Fungi</taxon>
        <taxon>Dikarya</taxon>
        <taxon>Ascomycota</taxon>
        <taxon>Pezizomycotina</taxon>
        <taxon>Dothideomycetes</taxon>
        <taxon>Dothideomycetidae</taxon>
        <taxon>Mycosphaerellales</taxon>
        <taxon>Mycosphaerellaceae</taxon>
        <taxon>Pseudocercospora</taxon>
    </lineage>
</organism>
<dbReference type="Gene3D" id="2.60.40.640">
    <property type="match status" value="1"/>
</dbReference>
<dbReference type="SMART" id="SM01017">
    <property type="entry name" value="Arrestin_C"/>
    <property type="match status" value="1"/>
</dbReference>
<feature type="region of interest" description="Disordered" evidence="7">
    <location>
        <begin position="1155"/>
        <end position="1243"/>
    </location>
</feature>
<comment type="subunit">
    <text evidence="5">Interacts with creB.</text>
</comment>
<feature type="domain" description="Arrestin C-terminal-like" evidence="8">
    <location>
        <begin position="888"/>
        <end position="1048"/>
    </location>
</feature>
<dbReference type="PANTHER" id="PTHR14107">
    <property type="entry name" value="WD REPEAT PROTEIN"/>
    <property type="match status" value="1"/>
</dbReference>
<sequence length="1346" mass="148188">MFVLPPPPRYPNGNLYTGMPGGGPLIETNNTLEHPTGPEYQLVLGEGTYVLKDDFHLATPPPHPSDAPQPNNNPLAATTGPPTTGTKLSIAVLAPRNPPTQNLFRTTTAQSARSNIPPSIQEETQSPRSDAGSTANGFGSASYYSQAPTFGDGNPALAVPVNPKAKKDQKAKPKNNIIKSNSSYVSRVIPHESLQKRLNERSPEGMFAFANINRAFMWLDLSSEVKTENMTKVLFTKAHSLCHDVNPLTKSSNHLDLVLGFNTSDIIWYEPMSQKYARLNKNGMINSSAVSSIKWLPNKENLFIAAHMDGCLVVYDKEKEDAEFVPEEVSPVENGNGHANGNGTPSLKFRIKKSVQSRNQRNNPVAVWKLCNMKINDIAFSPDGSLLAVVSEDGCLTIFDYIEERVLDVYRSYYGAMLCVTWSPDGRYVLSGGQDDLVSIWSLADHAIVARCVGHHSWVTDVKFDPWRCDERNYRFGSVGEDCRLLLWDFSVGMLGRPKTFRQRGSLSSHFPGEQRTSVTSVGRFRSNSNLTQVPTADTGSSEEIVHPVDPKASTAVLPPVMSKSIDEHPLCWLGFEADCILTSCKDGGSSLSSSSPHPRMDETGRGRAMTDGVQFFPQMVSHVNNRGASRVPHGGNRGWKRGMVNRMRSLHLRPSLGGHHKKFVFVGFGQHIAEASQLHSHQRVVGTPTHLLLDWTPVQGITSCNMPSMPSRSHTGPNLRHHNKPWLEIIPDSRFIVFNGNEHEAQSLKLSGMVRLHTPEAMGILKPKVRLEGKRKISWCYMGGISAGEVVDKRVFWNTEQKLGIESAHKVKAGTIEWPFEFELAPAMPESVEGLRETYIAYHLHASVSRPGWNAKDITCQEHIRIVRTLGQDSMEMTRSRVNADIWANKISYSISIPTDAIVFGTSITADVELSPIKKGLRLGKIELRLMESVVKRIQATEMPDIRGDRSKTEESEVAKADMDFPEHSRLIYDDETPDNPMMADEMYKFKATLPLPKSLNACRQDVDSHNINITHRFKLMVNIHNPEGHISQLVCRLPVKLFISPNLPVDDANEVCASVHGVSDEQLNSTETAVLAPPEYGRHQLDQIYSDIDPSGFMSRAGSVPGTPAGLMTQSRRGSHENVLSLNGLANGDPAALHGSAMPSLLHSRLADLQDSNGHGSRSQDASRNHSPSGGNSPAPGMLEGNDQFTSHSPDNHRSTPPVRNGSYFPQSPYGSAPMSRRTSDDNHTQEIHQQDYNMDDLIRVPSYGAALRTPGAMTPFTQGPPSYLEATSRPPSRPPSPIQRPGQAHVRSGHSTPNSHGSASTLAAPFASLSMTSPQQLNPPPQSHANDEHARLRMLRART</sequence>
<dbReference type="InterPro" id="IPR051362">
    <property type="entry name" value="WD_repeat_creC_regulators"/>
</dbReference>
<keyword evidence="2" id="KW-0677">Repeat</keyword>
<keyword evidence="10" id="KW-1185">Reference proteome</keyword>
<evidence type="ECO:0000256" key="7">
    <source>
        <dbReference type="SAM" id="MobiDB-lite"/>
    </source>
</evidence>
<dbReference type="GO" id="GO:0032153">
    <property type="term" value="C:cell division site"/>
    <property type="evidence" value="ECO:0007669"/>
    <property type="project" value="TreeGrafter"/>
</dbReference>
<feature type="region of interest" description="Disordered" evidence="7">
    <location>
        <begin position="1256"/>
        <end position="1335"/>
    </location>
</feature>
<dbReference type="InterPro" id="IPR011022">
    <property type="entry name" value="Arrestin_C-like"/>
</dbReference>
<dbReference type="PROSITE" id="PS50082">
    <property type="entry name" value="WD_REPEATS_2"/>
    <property type="match status" value="1"/>
</dbReference>
<evidence type="ECO:0000256" key="4">
    <source>
        <dbReference type="ARBA" id="ARBA00038107"/>
    </source>
</evidence>
<dbReference type="InterPro" id="IPR011021">
    <property type="entry name" value="Arrestin-like_N"/>
</dbReference>
<dbReference type="Proteomes" id="UP000073492">
    <property type="component" value="Unassembled WGS sequence"/>
</dbReference>
<evidence type="ECO:0000256" key="5">
    <source>
        <dbReference type="ARBA" id="ARBA00038682"/>
    </source>
</evidence>
<dbReference type="Pfam" id="PF02752">
    <property type="entry name" value="Arrestin_C"/>
    <property type="match status" value="1"/>
</dbReference>
<feature type="repeat" description="WD" evidence="6">
    <location>
        <begin position="410"/>
        <end position="451"/>
    </location>
</feature>
<dbReference type="PANTHER" id="PTHR14107:SF16">
    <property type="entry name" value="AT02583P"/>
    <property type="match status" value="1"/>
</dbReference>
<feature type="region of interest" description="Disordered" evidence="7">
    <location>
        <begin position="154"/>
        <end position="177"/>
    </location>
</feature>